<name>A0A953T4E5_9BURK</name>
<gene>
    <name evidence="2" type="ORF">KZZ10_03660</name>
</gene>
<dbReference type="InterPro" id="IPR023606">
    <property type="entry name" value="CoA-Trfase_III_dom_1_sf"/>
</dbReference>
<keyword evidence="3" id="KW-1185">Reference proteome</keyword>
<keyword evidence="1 2" id="KW-0808">Transferase</keyword>
<dbReference type="RefSeq" id="WP_259660155.1">
    <property type="nucleotide sequence ID" value="NZ_JAHXRI010000006.1"/>
</dbReference>
<dbReference type="Pfam" id="PF02515">
    <property type="entry name" value="CoA_transf_3"/>
    <property type="match status" value="1"/>
</dbReference>
<evidence type="ECO:0000313" key="2">
    <source>
        <dbReference type="EMBL" id="MBZ1349732.1"/>
    </source>
</evidence>
<protein>
    <submittedName>
        <fullName evidence="2">CoA transferase</fullName>
    </submittedName>
</protein>
<reference evidence="2" key="1">
    <citation type="submission" date="2021-07" db="EMBL/GenBank/DDBJ databases">
        <title>New genus and species of the family Alcaligenaceae.</title>
        <authorList>
            <person name="Hahn M.W."/>
        </authorList>
    </citation>
    <scope>NUCLEOTIDE SEQUENCE</scope>
    <source>
        <strain evidence="2">LF4-65</strain>
    </source>
</reference>
<dbReference type="InterPro" id="IPR003673">
    <property type="entry name" value="CoA-Trfase_fam_III"/>
</dbReference>
<evidence type="ECO:0000313" key="3">
    <source>
        <dbReference type="Proteomes" id="UP000739565"/>
    </source>
</evidence>
<accession>A0A953T4E5</accession>
<dbReference type="SUPFAM" id="SSF89796">
    <property type="entry name" value="CoA-transferase family III (CaiB/BaiF)"/>
    <property type="match status" value="1"/>
</dbReference>
<proteinExistence type="predicted"/>
<comment type="caution">
    <text evidence="2">The sequence shown here is derived from an EMBL/GenBank/DDBJ whole genome shotgun (WGS) entry which is preliminary data.</text>
</comment>
<sequence length="455" mass="50827">MSTGKPTLPLVGVRVLDLSYVFAVPYMAGLLSDLGAEVIKIEAPHKLDQTRGRAFGPYLDNDPAQDPWNRSGIFYVVNRGKRSLAMDMSKPEGQDIFKELVRKSDIVLDNYTPRVLRKWGLHYDELKKIKPSLIMLSNTGYGSTGPWSAFPSQGTTLEATMGITYYTGYRGDKPWKVGQSYPDFIACWAGLNGLWAAISHQKKTGEGQWVDVGMYQLGVAMMPEPFIQFQLDGTEPERIGNEHAEHVPSNLYKAKGINQWIALTVETDAQWQTLTAYMQQPTLSTDPNYACVQSRRQYRKRIDETIGAWALQQDARHLTEALQALGIAAGHVCDSRDLLSDPHLIARGFYEKVQHHEPVGERPIIGRPYRLRFRDAKIKKGGPRFGEDNTAILRDIVGMSAEQIQTARANGIISDTPTNPGISGTMNTSMMLDLGTLTSVDKNYKDYFSSNKDST</sequence>
<dbReference type="InterPro" id="IPR044855">
    <property type="entry name" value="CoA-Trfase_III_dom3_sf"/>
</dbReference>
<dbReference type="Gene3D" id="3.30.1540.10">
    <property type="entry name" value="formyl-coa transferase, domain 3"/>
    <property type="match status" value="1"/>
</dbReference>
<evidence type="ECO:0000256" key="1">
    <source>
        <dbReference type="ARBA" id="ARBA00022679"/>
    </source>
</evidence>
<dbReference type="PANTHER" id="PTHR48207:SF3">
    <property type="entry name" value="SUCCINATE--HYDROXYMETHYLGLUTARATE COA-TRANSFERASE"/>
    <property type="match status" value="1"/>
</dbReference>
<dbReference type="PANTHER" id="PTHR48207">
    <property type="entry name" value="SUCCINATE--HYDROXYMETHYLGLUTARATE COA-TRANSFERASE"/>
    <property type="match status" value="1"/>
</dbReference>
<dbReference type="Gene3D" id="3.40.50.10540">
    <property type="entry name" value="Crotonobetainyl-coa:carnitine coa-transferase, domain 1"/>
    <property type="match status" value="1"/>
</dbReference>
<dbReference type="EMBL" id="JAHXRI010000006">
    <property type="protein sequence ID" value="MBZ1349732.1"/>
    <property type="molecule type" value="Genomic_DNA"/>
</dbReference>
<dbReference type="GO" id="GO:0008410">
    <property type="term" value="F:CoA-transferase activity"/>
    <property type="evidence" value="ECO:0007669"/>
    <property type="project" value="TreeGrafter"/>
</dbReference>
<dbReference type="InterPro" id="IPR050483">
    <property type="entry name" value="CoA-transferase_III_domain"/>
</dbReference>
<dbReference type="Proteomes" id="UP000739565">
    <property type="component" value="Unassembled WGS sequence"/>
</dbReference>
<dbReference type="AlphaFoldDB" id="A0A953T4E5"/>
<organism evidence="2 3">
    <name type="scientific">Zwartia hollandica</name>
    <dbReference type="NCBI Taxonomy" id="324606"/>
    <lineage>
        <taxon>Bacteria</taxon>
        <taxon>Pseudomonadati</taxon>
        <taxon>Pseudomonadota</taxon>
        <taxon>Betaproteobacteria</taxon>
        <taxon>Burkholderiales</taxon>
        <taxon>Alcaligenaceae</taxon>
        <taxon>Zwartia</taxon>
    </lineage>
</organism>